<proteinExistence type="predicted"/>
<dbReference type="EMBL" id="OU963862">
    <property type="protein sequence ID" value="CAH0381330.1"/>
    <property type="molecule type" value="Genomic_DNA"/>
</dbReference>
<evidence type="ECO:0000313" key="3">
    <source>
        <dbReference type="Proteomes" id="UP001152759"/>
    </source>
</evidence>
<keyword evidence="3" id="KW-1185">Reference proteome</keyword>
<dbReference type="Proteomes" id="UP001152759">
    <property type="component" value="Chromosome 1"/>
</dbReference>
<name>A0A9P0EVW7_BEMTA</name>
<gene>
    <name evidence="2" type="ORF">BEMITA_LOCUS993</name>
</gene>
<evidence type="ECO:0008006" key="4">
    <source>
        <dbReference type="Google" id="ProtNLM"/>
    </source>
</evidence>
<dbReference type="PANTHER" id="PTHR46704:SF1">
    <property type="entry name" value="TELOMERE LENGTH REGULATION PROTEIN TEL2 HOMOLOG"/>
    <property type="match status" value="1"/>
</dbReference>
<reference evidence="2" key="1">
    <citation type="submission" date="2021-12" db="EMBL/GenBank/DDBJ databases">
        <authorList>
            <person name="King R."/>
        </authorList>
    </citation>
    <scope>NUCLEOTIDE SEQUENCE</scope>
</reference>
<protein>
    <recommendedName>
        <fullName evidence="4">Tesmin/TSO1-like CXC domain-containing protein</fullName>
    </recommendedName>
</protein>
<dbReference type="PANTHER" id="PTHR46704">
    <property type="entry name" value="CXC DOMAIN-CONTAINING PROTEIN-RELATED"/>
    <property type="match status" value="1"/>
</dbReference>
<accession>A0A9P0EVW7</accession>
<organism evidence="2 3">
    <name type="scientific">Bemisia tabaci</name>
    <name type="common">Sweetpotato whitefly</name>
    <name type="synonym">Aleurodes tabaci</name>
    <dbReference type="NCBI Taxonomy" id="7038"/>
    <lineage>
        <taxon>Eukaryota</taxon>
        <taxon>Metazoa</taxon>
        <taxon>Ecdysozoa</taxon>
        <taxon>Arthropoda</taxon>
        <taxon>Hexapoda</taxon>
        <taxon>Insecta</taxon>
        <taxon>Pterygota</taxon>
        <taxon>Neoptera</taxon>
        <taxon>Paraneoptera</taxon>
        <taxon>Hemiptera</taxon>
        <taxon>Sternorrhyncha</taxon>
        <taxon>Aleyrodoidea</taxon>
        <taxon>Aleyrodidae</taxon>
        <taxon>Aleyrodinae</taxon>
        <taxon>Bemisia</taxon>
    </lineage>
</organism>
<feature type="region of interest" description="Disordered" evidence="1">
    <location>
        <begin position="1481"/>
        <end position="1528"/>
    </location>
</feature>
<evidence type="ECO:0000313" key="2">
    <source>
        <dbReference type="EMBL" id="CAH0381330.1"/>
    </source>
</evidence>
<feature type="compositionally biased region" description="Polar residues" evidence="1">
    <location>
        <begin position="191"/>
        <end position="209"/>
    </location>
</feature>
<feature type="region of interest" description="Disordered" evidence="1">
    <location>
        <begin position="190"/>
        <end position="215"/>
    </location>
</feature>
<sequence length="1528" mass="172680">MADLSEKCVFCELPLTSGKTQKLGEVGIGKILTVCKRLNIEMKVSLGQAVHDACRRKFVDERIVSRLEKQNYAKAGALSPKKTRSTATIFNFRENCFLCGRKASLRDHRHKCCRVLTSEANFDSKIKAICKERNDRWATEILGRLSTISDLFAADAVYHQVCNSNFRTGKAVPAPHVETLKLVGFMDKSQNRQPELSTSESSGKSTIQCQHEAPDKGRPVDLMKLDAFVKVLKHCEELCDEKNFCTVTELQEEMRRILSSKNLEPYSIKYLKNKLLEHFKDEIIIAESKGKKNVIFLRQRAESILRQFYTKNKEEEGEDDAIRLIKTAGKLIRSACKQIEHSTDFYPSVSDIKNVESCFSVIPEYLRVLLDALVPEKQNELKKVSIGHAIIQMLRPRGLLLPLQVALGVQMHHLCPSRKHIDILHKMGFSVSYMEILKYEKNAAIMSQNHLDQLQPHQFTQFVADNVDHNLKTIDGNNTFHGMGMMALITPALESCKLVPRKNECSETVRVSGKINLSFYNGGEKKIKTTFLELEDLKAEDKFANLDMLWKFSWVLSPDVSNWSGSMQSSTSASFPGKSSVLFFPIIDSNPSDFSCVYTTLLFIEAESRKFKVDPVLTFDQPLYWKAKIIIENEPIDSPLKNIVLRLGGFHTIMSYLGCIGYFMESSGISEILSEIYGSNTVTKILNGHSVSRAIRAFMLLDAALNYFLIREAFGSPSKSDQNDDEFVLDLDNQTLQDVTILLTGLSEKSLSAEEICNSDVWPDIVNMLKNVKESVINSSQNAKLWCQFMDMMDLLRTFLRAERTGDWTLHLHTLRLMLPYFAAAGHFLYCKSIRIYLQDMHELKQSHISIHDKFMSGFHVGRRSDRFWSGLSTDLLIEQILMKNIKSLGGLTRGAGFSEARRLTWLLGMPACADVNAAMISLLRLDINDSKTHKDCTLARRNRDLNDVRKLIRLMQHLAPFQPSATLKNLATGRIASTSVNANKAKEIGEQILRSMDNQTVADFCFKKIHTVKNMKEQKHLKVDGEFVRVDPYLLFQRLLCILSNAPQNLPEYFKYELCTFPLALCDTSGFLRSPKKSDLSKRLLQLIPSKSNPASAPDSRVSYVIDGGHLLHLMPWPRQGTYTEVMNQYSSYVIKHFGKATIVFDGYSNVHTTKDLTHVKRSKGRVAPTIDFTHDMPLTLSKNLFLSNEKNKQKFVVALAKHLMQIGCITIHAPDDADLYIVLEALQQAKERPTAIIGKDTDLLAISLHYFNVSSHKDLYICDDNLSAALRKSSQIIDIKYIKSHLSDEFCKNILLSHAFLGCDTTSHIYGINKGKMISMLMDNHDALIDAAIFCDQSGSKEALELAGERLLVRLYGGKSTENLDSLRFRLFSQKLVSSTQHVKPEVLPPTSDAARFHFHRVFLQIMTWMGHELQPESWGWRKGTSGLIPILMEKPPAPDSLLSIIRCSCAENGCNSQRCTCKKHGISCSFACKNCQGSTSSNSKSEMEPTLMDEDSPDEDTPEEPTPEDEDEEVGDFSDYEDGTF</sequence>
<evidence type="ECO:0000256" key="1">
    <source>
        <dbReference type="SAM" id="MobiDB-lite"/>
    </source>
</evidence>
<feature type="compositionally biased region" description="Acidic residues" evidence="1">
    <location>
        <begin position="1494"/>
        <end position="1528"/>
    </location>
</feature>